<protein>
    <submittedName>
        <fullName evidence="1">Uncharacterized protein</fullName>
    </submittedName>
</protein>
<evidence type="ECO:0000313" key="2">
    <source>
        <dbReference type="Proteomes" id="UP000076858"/>
    </source>
</evidence>
<dbReference type="EMBL" id="LRGB01023580">
    <property type="protein sequence ID" value="KZR96816.1"/>
    <property type="molecule type" value="Genomic_DNA"/>
</dbReference>
<accession>A0A164EIH7</accession>
<evidence type="ECO:0000313" key="1">
    <source>
        <dbReference type="EMBL" id="KZR96816.1"/>
    </source>
</evidence>
<dbReference type="AlphaFoldDB" id="A0A164EIH7"/>
<dbReference type="Proteomes" id="UP000076858">
    <property type="component" value="Unassembled WGS sequence"/>
</dbReference>
<reference evidence="1 2" key="1">
    <citation type="submission" date="2016-03" db="EMBL/GenBank/DDBJ databases">
        <title>EvidentialGene: Evidence-directed Construction of Genes on Genomes.</title>
        <authorList>
            <person name="Gilbert D.G."/>
            <person name="Choi J.-H."/>
            <person name="Mockaitis K."/>
            <person name="Colbourne J."/>
            <person name="Pfrender M."/>
        </authorList>
    </citation>
    <scope>NUCLEOTIDE SEQUENCE [LARGE SCALE GENOMIC DNA]</scope>
    <source>
        <strain evidence="1 2">Xinb3</strain>
        <tissue evidence="1">Complete organism</tissue>
    </source>
</reference>
<organism evidence="1 2">
    <name type="scientific">Daphnia magna</name>
    <dbReference type="NCBI Taxonomy" id="35525"/>
    <lineage>
        <taxon>Eukaryota</taxon>
        <taxon>Metazoa</taxon>
        <taxon>Ecdysozoa</taxon>
        <taxon>Arthropoda</taxon>
        <taxon>Crustacea</taxon>
        <taxon>Branchiopoda</taxon>
        <taxon>Diplostraca</taxon>
        <taxon>Cladocera</taxon>
        <taxon>Anomopoda</taxon>
        <taxon>Daphniidae</taxon>
        <taxon>Daphnia</taxon>
    </lineage>
</organism>
<comment type="caution">
    <text evidence="1">The sequence shown here is derived from an EMBL/GenBank/DDBJ whole genome shotgun (WGS) entry which is preliminary data.</text>
</comment>
<proteinExistence type="predicted"/>
<sequence>MDVSEGLVVYLKCTTTIRILQRGVFFRFYDGEFPGAVGCLIPERQSQTSSLPPPNPSLFLLRCVLSFALFFSLPKTNEQD</sequence>
<gene>
    <name evidence="1" type="ORF">APZ42_008634</name>
</gene>
<name>A0A164EIH7_9CRUS</name>
<keyword evidence="2" id="KW-1185">Reference proteome</keyword>